<dbReference type="PROSITE" id="PS01124">
    <property type="entry name" value="HTH_ARAC_FAMILY_2"/>
    <property type="match status" value="1"/>
</dbReference>
<evidence type="ECO:0000256" key="3">
    <source>
        <dbReference type="ARBA" id="ARBA00023163"/>
    </source>
</evidence>
<dbReference type="EMBL" id="JAHBAY010000005">
    <property type="protein sequence ID" value="MBT0769916.1"/>
    <property type="molecule type" value="Genomic_DNA"/>
</dbReference>
<dbReference type="PANTHER" id="PTHR11019:SF199">
    <property type="entry name" value="HTH-TYPE TRANSCRIPTIONAL REGULATOR NIMR"/>
    <property type="match status" value="1"/>
</dbReference>
<proteinExistence type="predicted"/>
<evidence type="ECO:0000313" key="5">
    <source>
        <dbReference type="EMBL" id="MBT0769916.1"/>
    </source>
</evidence>
<evidence type="ECO:0000313" key="6">
    <source>
        <dbReference type="Proteomes" id="UP001197247"/>
    </source>
</evidence>
<comment type="caution">
    <text evidence="5">The sequence shown here is derived from an EMBL/GenBank/DDBJ whole genome shotgun (WGS) entry which is preliminary data.</text>
</comment>
<protein>
    <submittedName>
        <fullName evidence="5">Helix-turn-helix domain-containing protein</fullName>
    </submittedName>
</protein>
<dbReference type="PANTHER" id="PTHR11019">
    <property type="entry name" value="HTH-TYPE TRANSCRIPTIONAL REGULATOR NIMR"/>
    <property type="match status" value="1"/>
</dbReference>
<dbReference type="Proteomes" id="UP001197247">
    <property type="component" value="Unassembled WGS sequence"/>
</dbReference>
<keyword evidence="1" id="KW-0805">Transcription regulation</keyword>
<evidence type="ECO:0000259" key="4">
    <source>
        <dbReference type="PROSITE" id="PS01124"/>
    </source>
</evidence>
<reference evidence="5 6" key="1">
    <citation type="submission" date="2021-05" db="EMBL/GenBank/DDBJ databases">
        <title>Kineosporia and Streptomyces sp. nov. two new marine actinobacteria isolated from Coral.</title>
        <authorList>
            <person name="Buangrab K."/>
            <person name="Sutthacheep M."/>
            <person name="Yeemin T."/>
            <person name="Harunari E."/>
            <person name="Igarashi Y."/>
            <person name="Kanchanasin P."/>
            <person name="Tanasupawat S."/>
            <person name="Phongsopitanun W."/>
        </authorList>
    </citation>
    <scope>NUCLEOTIDE SEQUENCE [LARGE SCALE GENOMIC DNA]</scope>
    <source>
        <strain evidence="5 6">J2-2</strain>
    </source>
</reference>
<name>A0ABS5TI96_9ACTN</name>
<dbReference type="Pfam" id="PF12833">
    <property type="entry name" value="HTH_18"/>
    <property type="match status" value="1"/>
</dbReference>
<dbReference type="Gene3D" id="1.10.10.60">
    <property type="entry name" value="Homeodomain-like"/>
    <property type="match status" value="2"/>
</dbReference>
<dbReference type="SMART" id="SM00342">
    <property type="entry name" value="HTH_ARAC"/>
    <property type="match status" value="1"/>
</dbReference>
<keyword evidence="2" id="KW-0238">DNA-binding</keyword>
<feature type="domain" description="HTH araC/xylS-type" evidence="4">
    <location>
        <begin position="147"/>
        <end position="247"/>
    </location>
</feature>
<dbReference type="InterPro" id="IPR009057">
    <property type="entry name" value="Homeodomain-like_sf"/>
</dbReference>
<dbReference type="InterPro" id="IPR018060">
    <property type="entry name" value="HTH_AraC"/>
</dbReference>
<accession>A0ABS5TI96</accession>
<dbReference type="SUPFAM" id="SSF46689">
    <property type="entry name" value="Homeodomain-like"/>
    <property type="match status" value="2"/>
</dbReference>
<dbReference type="PROSITE" id="PS00041">
    <property type="entry name" value="HTH_ARAC_FAMILY_1"/>
    <property type="match status" value="1"/>
</dbReference>
<gene>
    <name evidence="5" type="ORF">KIH74_13345</name>
</gene>
<dbReference type="InterPro" id="IPR018062">
    <property type="entry name" value="HTH_AraC-typ_CS"/>
</dbReference>
<evidence type="ECO:0000256" key="1">
    <source>
        <dbReference type="ARBA" id="ARBA00023015"/>
    </source>
</evidence>
<organism evidence="5 6">
    <name type="scientific">Kineosporia corallincola</name>
    <dbReference type="NCBI Taxonomy" id="2835133"/>
    <lineage>
        <taxon>Bacteria</taxon>
        <taxon>Bacillati</taxon>
        <taxon>Actinomycetota</taxon>
        <taxon>Actinomycetes</taxon>
        <taxon>Kineosporiales</taxon>
        <taxon>Kineosporiaceae</taxon>
        <taxon>Kineosporia</taxon>
    </lineage>
</organism>
<dbReference type="RefSeq" id="WP_214156216.1">
    <property type="nucleotide sequence ID" value="NZ_JAHBAY010000005.1"/>
</dbReference>
<sequence length="251" mass="27630">MNELPASPILSIQRAETSVINSAPSHRHPEPVLVWTETATLQGTMGSREWLIPPGYGIWVPGLVEHGEGHVLREGDLSIIHFTAEGCPIDWAEPTGVVVGPLLRELLRHLHGLDQHDPSRPLAEALMFELLTPVATHDIQVTMPSDPRVRAVAEQLLTDPADPRDLPAWADHVHTSVRTLSRLFRTETGMSFADWRTQTRIRAAVHLLGTGKPVSATAHAVGYTRPSAFISAFRRVTGHTPGTYRPEPVPR</sequence>
<keyword evidence="6" id="KW-1185">Reference proteome</keyword>
<evidence type="ECO:0000256" key="2">
    <source>
        <dbReference type="ARBA" id="ARBA00023125"/>
    </source>
</evidence>
<keyword evidence="3" id="KW-0804">Transcription</keyword>